<dbReference type="Proteomes" id="UP001268864">
    <property type="component" value="Unassembled WGS sequence"/>
</dbReference>
<accession>A0ABU2FLE6</accession>
<sequence length="170" mass="18128">MTRIYVGPTSLYSLGQVGELALLDAFDGEVVVPEPVVRSVNVEPAATNLAEFLDGGVETGVDEDHVERARAVLGAKDVGAAETVVAGVLAHRDQRDRSAVAVVSEDRTVRRTAQGLGAEVTSSFGVVVRAAIEDKYLSPTQAKRIVRRIDQHGMHLTGELRERAVGEVAD</sequence>
<dbReference type="EMBL" id="JAMQOS010000001">
    <property type="protein sequence ID" value="MDS0281016.1"/>
    <property type="molecule type" value="Genomic_DNA"/>
</dbReference>
<keyword evidence="2" id="KW-1185">Reference proteome</keyword>
<evidence type="ECO:0008006" key="3">
    <source>
        <dbReference type="Google" id="ProtNLM"/>
    </source>
</evidence>
<proteinExistence type="predicted"/>
<organism evidence="1 2">
    <name type="scientific">Haloarcula onubensis</name>
    <dbReference type="NCBI Taxonomy" id="2950539"/>
    <lineage>
        <taxon>Archaea</taxon>
        <taxon>Methanobacteriati</taxon>
        <taxon>Methanobacteriota</taxon>
        <taxon>Stenosarchaea group</taxon>
        <taxon>Halobacteria</taxon>
        <taxon>Halobacteriales</taxon>
        <taxon>Haloarculaceae</taxon>
        <taxon>Haloarcula</taxon>
    </lineage>
</organism>
<protein>
    <recommendedName>
        <fullName evidence="3">DUF3368 domain-containing protein</fullName>
    </recommendedName>
</protein>
<reference evidence="1 2" key="1">
    <citation type="submission" date="2022-06" db="EMBL/GenBank/DDBJ databases">
        <title>Halomicroarcula sp. a new haloarchaeum isolate from saline soil.</title>
        <authorList>
            <person name="Strakova D."/>
            <person name="Galisteo C."/>
            <person name="Sanchez-Porro C."/>
            <person name="Ventosa A."/>
        </authorList>
    </citation>
    <scope>NUCLEOTIDE SEQUENCE [LARGE SCALE GENOMIC DNA]</scope>
    <source>
        <strain evidence="1 2">S3CR25-11</strain>
    </source>
</reference>
<dbReference type="InterPro" id="IPR021799">
    <property type="entry name" value="PIN-like_prokaryotic"/>
</dbReference>
<name>A0ABU2FLE6_9EURY</name>
<gene>
    <name evidence="1" type="ORF">NDI86_02710</name>
</gene>
<comment type="caution">
    <text evidence="1">The sequence shown here is derived from an EMBL/GenBank/DDBJ whole genome shotgun (WGS) entry which is preliminary data.</text>
</comment>
<evidence type="ECO:0000313" key="1">
    <source>
        <dbReference type="EMBL" id="MDS0281016.1"/>
    </source>
</evidence>
<evidence type="ECO:0000313" key="2">
    <source>
        <dbReference type="Proteomes" id="UP001268864"/>
    </source>
</evidence>
<dbReference type="RefSeq" id="WP_310898855.1">
    <property type="nucleotide sequence ID" value="NZ_JAMQOS010000001.1"/>
</dbReference>
<dbReference type="Pfam" id="PF11848">
    <property type="entry name" value="DUF3368"/>
    <property type="match status" value="1"/>
</dbReference>